<evidence type="ECO:0000256" key="1">
    <source>
        <dbReference type="SAM" id="MobiDB-lite"/>
    </source>
</evidence>
<dbReference type="EMBL" id="JH159151">
    <property type="protein sequence ID" value="EGZ27660.1"/>
    <property type="molecule type" value="Genomic_DNA"/>
</dbReference>
<evidence type="ECO:0000256" key="2">
    <source>
        <dbReference type="SAM" id="SignalP"/>
    </source>
</evidence>
<sequence>MTSGNLQIQFCGLLWLLTSVCIARASSMARAATKDPETSGFALIIQRSRFAGGLLVIPLDSTVRLTQCFTKDLAQNIIRLQYGRRGKQLVMRAANTVEYKEWTTAIKSSLTDDVMAPRLSQSLDAIKRLVEGYDDVAVQWAQVATETRQFSADIASLQPTPNGARPSCIPTRWPSPQQQRAPLVPFPPAIS</sequence>
<dbReference type="InParanoid" id="G4YFT3"/>
<proteinExistence type="predicted"/>
<organism evidence="3 4">
    <name type="scientific">Phytophthora sojae (strain P6497)</name>
    <name type="common">Soybean stem and root rot agent</name>
    <name type="synonym">Phytophthora megasperma f. sp. glycines</name>
    <dbReference type="NCBI Taxonomy" id="1094619"/>
    <lineage>
        <taxon>Eukaryota</taxon>
        <taxon>Sar</taxon>
        <taxon>Stramenopiles</taxon>
        <taxon>Oomycota</taxon>
        <taxon>Peronosporomycetes</taxon>
        <taxon>Peronosporales</taxon>
        <taxon>Peronosporaceae</taxon>
        <taxon>Phytophthora</taxon>
    </lineage>
</organism>
<feature type="chain" id="PRO_5003471161" description="PH domain-containing protein" evidence="2">
    <location>
        <begin position="26"/>
        <end position="191"/>
    </location>
</feature>
<keyword evidence="4" id="KW-1185">Reference proteome</keyword>
<gene>
    <name evidence="3" type="ORF">PHYSODRAFT_293434</name>
</gene>
<evidence type="ECO:0000313" key="4">
    <source>
        <dbReference type="Proteomes" id="UP000002640"/>
    </source>
</evidence>
<dbReference type="AlphaFoldDB" id="G4YFT3"/>
<dbReference type="KEGG" id="psoj:PHYSODRAFT_293434"/>
<dbReference type="Proteomes" id="UP000002640">
    <property type="component" value="Unassembled WGS sequence"/>
</dbReference>
<dbReference type="RefSeq" id="XP_009514935.1">
    <property type="nucleotide sequence ID" value="XM_009516640.1"/>
</dbReference>
<reference evidence="3 4" key="1">
    <citation type="journal article" date="2006" name="Science">
        <title>Phytophthora genome sequences uncover evolutionary origins and mechanisms of pathogenesis.</title>
        <authorList>
            <person name="Tyler B.M."/>
            <person name="Tripathy S."/>
            <person name="Zhang X."/>
            <person name="Dehal P."/>
            <person name="Jiang R.H."/>
            <person name="Aerts A."/>
            <person name="Arredondo F.D."/>
            <person name="Baxter L."/>
            <person name="Bensasson D."/>
            <person name="Beynon J.L."/>
            <person name="Chapman J."/>
            <person name="Damasceno C.M."/>
            <person name="Dorrance A.E."/>
            <person name="Dou D."/>
            <person name="Dickerman A.W."/>
            <person name="Dubchak I.L."/>
            <person name="Garbelotto M."/>
            <person name="Gijzen M."/>
            <person name="Gordon S.G."/>
            <person name="Govers F."/>
            <person name="Grunwald N.J."/>
            <person name="Huang W."/>
            <person name="Ivors K.L."/>
            <person name="Jones R.W."/>
            <person name="Kamoun S."/>
            <person name="Krampis K."/>
            <person name="Lamour K.H."/>
            <person name="Lee M.K."/>
            <person name="McDonald W.H."/>
            <person name="Medina M."/>
            <person name="Meijer H.J."/>
            <person name="Nordberg E.K."/>
            <person name="Maclean D.J."/>
            <person name="Ospina-Giraldo M.D."/>
            <person name="Morris P.F."/>
            <person name="Phuntumart V."/>
            <person name="Putnam N.H."/>
            <person name="Rash S."/>
            <person name="Rose J.K."/>
            <person name="Sakihama Y."/>
            <person name="Salamov A.A."/>
            <person name="Savidor A."/>
            <person name="Scheuring C.F."/>
            <person name="Smith B.M."/>
            <person name="Sobral B.W."/>
            <person name="Terry A."/>
            <person name="Torto-Alalibo T.A."/>
            <person name="Win J."/>
            <person name="Xu Z."/>
            <person name="Zhang H."/>
            <person name="Grigoriev I.V."/>
            <person name="Rokhsar D.S."/>
            <person name="Boore J.L."/>
        </authorList>
    </citation>
    <scope>NUCLEOTIDE SEQUENCE [LARGE SCALE GENOMIC DNA]</scope>
    <source>
        <strain evidence="3 4">P6497</strain>
    </source>
</reference>
<feature type="region of interest" description="Disordered" evidence="1">
    <location>
        <begin position="156"/>
        <end position="191"/>
    </location>
</feature>
<dbReference type="GeneID" id="20640988"/>
<evidence type="ECO:0000313" key="3">
    <source>
        <dbReference type="EMBL" id="EGZ27660.1"/>
    </source>
</evidence>
<keyword evidence="2" id="KW-0732">Signal</keyword>
<name>G4YFT3_PHYSP</name>
<dbReference type="SMR" id="G4YFT3"/>
<protein>
    <recommendedName>
        <fullName evidence="5">PH domain-containing protein</fullName>
    </recommendedName>
</protein>
<feature type="signal peptide" evidence="2">
    <location>
        <begin position="1"/>
        <end position="25"/>
    </location>
</feature>
<evidence type="ECO:0008006" key="5">
    <source>
        <dbReference type="Google" id="ProtNLM"/>
    </source>
</evidence>
<accession>G4YFT3</accession>